<organism evidence="1 2">
    <name type="scientific">Caenorhabditis japonica</name>
    <dbReference type="NCBI Taxonomy" id="281687"/>
    <lineage>
        <taxon>Eukaryota</taxon>
        <taxon>Metazoa</taxon>
        <taxon>Ecdysozoa</taxon>
        <taxon>Nematoda</taxon>
        <taxon>Chromadorea</taxon>
        <taxon>Rhabditida</taxon>
        <taxon>Rhabditina</taxon>
        <taxon>Rhabditomorpha</taxon>
        <taxon>Rhabditoidea</taxon>
        <taxon>Rhabditidae</taxon>
        <taxon>Peloderinae</taxon>
        <taxon>Caenorhabditis</taxon>
    </lineage>
</organism>
<sequence>MSVGPKDTGPTEHWPFQGKELKKDGVRRILIFEAEVAEYVDSGKPSCERCFQIFSAIDGSHIARHLKERCKKRKIGNEGHQNQEKIRKIDEFNIKRLTERELVKVNAAIAKYTLSSCRNYNHMSSDAMQIFILDICNSTSSGYGREAKKQLPSRQTIQNFSDAKAQVVIGKAVEMIKPLALLIDLHPSEALEQ</sequence>
<protein>
    <submittedName>
        <fullName evidence="1">Uncharacterized protein</fullName>
    </submittedName>
</protein>
<dbReference type="Proteomes" id="UP000005237">
    <property type="component" value="Unassembled WGS sequence"/>
</dbReference>
<dbReference type="AlphaFoldDB" id="A0A8R1EG06"/>
<name>A0A8R1EG06_CAEJA</name>
<reference evidence="2" key="1">
    <citation type="submission" date="2010-08" db="EMBL/GenBank/DDBJ databases">
        <authorList>
            <consortium name="Caenorhabditis japonica Sequencing Consortium"/>
            <person name="Wilson R.K."/>
        </authorList>
    </citation>
    <scope>NUCLEOTIDE SEQUENCE [LARGE SCALE GENOMIC DNA]</scope>
    <source>
        <strain evidence="2">DF5081</strain>
    </source>
</reference>
<dbReference type="PANTHER" id="PTHR37432:SF1">
    <property type="entry name" value="HAT C-TERMINAL DIMERISATION DOMAIN-CONTAINING PROTEIN-RELATED"/>
    <property type="match status" value="1"/>
</dbReference>
<reference evidence="1" key="2">
    <citation type="submission" date="2022-06" db="UniProtKB">
        <authorList>
            <consortium name="EnsemblMetazoa"/>
        </authorList>
    </citation>
    <scope>IDENTIFICATION</scope>
    <source>
        <strain evidence="1">DF5081</strain>
    </source>
</reference>
<proteinExistence type="predicted"/>
<accession>A0A8R1EG06</accession>
<evidence type="ECO:0000313" key="2">
    <source>
        <dbReference type="Proteomes" id="UP000005237"/>
    </source>
</evidence>
<evidence type="ECO:0000313" key="1">
    <source>
        <dbReference type="EnsemblMetazoa" id="CJA35036a.1"/>
    </source>
</evidence>
<dbReference type="PANTHER" id="PTHR37432">
    <property type="entry name" value="PROTEIN CBG21304"/>
    <property type="match status" value="1"/>
</dbReference>
<dbReference type="EnsemblMetazoa" id="CJA35036a.1">
    <property type="protein sequence ID" value="CJA35036a.1"/>
    <property type="gene ID" value="WBGene00210883"/>
</dbReference>
<keyword evidence="2" id="KW-1185">Reference proteome</keyword>